<evidence type="ECO:0000313" key="2">
    <source>
        <dbReference type="Proteomes" id="UP000076871"/>
    </source>
</evidence>
<reference evidence="1 2" key="1">
    <citation type="journal article" date="2016" name="Mol. Biol. Evol.">
        <title>Comparative Genomics of Early-Diverging Mushroom-Forming Fungi Provides Insights into the Origins of Lignocellulose Decay Capabilities.</title>
        <authorList>
            <person name="Nagy L.G."/>
            <person name="Riley R."/>
            <person name="Tritt A."/>
            <person name="Adam C."/>
            <person name="Daum C."/>
            <person name="Floudas D."/>
            <person name="Sun H."/>
            <person name="Yadav J.S."/>
            <person name="Pangilinan J."/>
            <person name="Larsson K.H."/>
            <person name="Matsuura K."/>
            <person name="Barry K."/>
            <person name="Labutti K."/>
            <person name="Kuo R."/>
            <person name="Ohm R.A."/>
            <person name="Bhattacharya S.S."/>
            <person name="Shirouzu T."/>
            <person name="Yoshinaga Y."/>
            <person name="Martin F.M."/>
            <person name="Grigoriev I.V."/>
            <person name="Hibbett D.S."/>
        </authorList>
    </citation>
    <scope>NUCLEOTIDE SEQUENCE [LARGE SCALE GENOMIC DNA]</scope>
    <source>
        <strain evidence="1 2">93-53</strain>
    </source>
</reference>
<gene>
    <name evidence="1" type="ORF">LAESUDRAFT_494930</name>
</gene>
<keyword evidence="2" id="KW-1185">Reference proteome</keyword>
<name>A0A165BHU9_9APHY</name>
<proteinExistence type="predicted"/>
<dbReference type="InParanoid" id="A0A165BHU9"/>
<sequence length="82" mass="9225">MAWIYKEVAGRMLAISNTSVKHPRFKKGGKLLRASPIALHAAMVRSRKQRCTRSSNEIISIGRNPVVTDAHYTGQKCRSCHF</sequence>
<organism evidence="1 2">
    <name type="scientific">Laetiporus sulphureus 93-53</name>
    <dbReference type="NCBI Taxonomy" id="1314785"/>
    <lineage>
        <taxon>Eukaryota</taxon>
        <taxon>Fungi</taxon>
        <taxon>Dikarya</taxon>
        <taxon>Basidiomycota</taxon>
        <taxon>Agaricomycotina</taxon>
        <taxon>Agaricomycetes</taxon>
        <taxon>Polyporales</taxon>
        <taxon>Laetiporus</taxon>
    </lineage>
</organism>
<dbReference type="EMBL" id="KV427670">
    <property type="protein sequence ID" value="KZT01087.1"/>
    <property type="molecule type" value="Genomic_DNA"/>
</dbReference>
<accession>A0A165BHU9</accession>
<protein>
    <submittedName>
        <fullName evidence="1">Uncharacterized protein</fullName>
    </submittedName>
</protein>
<dbReference type="GeneID" id="63819714"/>
<dbReference type="RefSeq" id="XP_040758827.1">
    <property type="nucleotide sequence ID" value="XM_040902683.1"/>
</dbReference>
<dbReference type="OrthoDB" id="2789670at2759"/>
<evidence type="ECO:0000313" key="1">
    <source>
        <dbReference type="EMBL" id="KZT01087.1"/>
    </source>
</evidence>
<dbReference type="Proteomes" id="UP000076871">
    <property type="component" value="Unassembled WGS sequence"/>
</dbReference>
<dbReference type="AlphaFoldDB" id="A0A165BHU9"/>